<feature type="transmembrane region" description="Helical" evidence="13">
    <location>
        <begin position="103"/>
        <end position="127"/>
    </location>
</feature>
<gene>
    <name evidence="14" type="ORF">CTER_3704</name>
</gene>
<evidence type="ECO:0000256" key="7">
    <source>
        <dbReference type="ARBA" id="ARBA00022475"/>
    </source>
</evidence>
<feature type="transmembrane region" description="Helical" evidence="13">
    <location>
        <begin position="139"/>
        <end position="161"/>
    </location>
</feature>
<feature type="transmembrane region" description="Helical" evidence="13">
    <location>
        <begin position="269"/>
        <end position="289"/>
    </location>
</feature>
<dbReference type="InterPro" id="IPR050222">
    <property type="entry name" value="MATE_MdtK"/>
</dbReference>
<dbReference type="CDD" id="cd13137">
    <property type="entry name" value="MATE_NorM_like"/>
    <property type="match status" value="1"/>
</dbReference>
<protein>
    <recommendedName>
        <fullName evidence="4">Probable multidrug resistance protein NorM</fullName>
    </recommendedName>
    <alternativeName>
        <fullName evidence="12">Multidrug-efflux transporter</fullName>
    </alternativeName>
</protein>
<dbReference type="PANTHER" id="PTHR43298">
    <property type="entry name" value="MULTIDRUG RESISTANCE PROTEIN NORM-RELATED"/>
    <property type="match status" value="1"/>
</dbReference>
<evidence type="ECO:0000256" key="10">
    <source>
        <dbReference type="ARBA" id="ARBA00023065"/>
    </source>
</evidence>
<comment type="subcellular location">
    <subcellularLocation>
        <location evidence="2">Cell membrane</location>
        <topology evidence="2">Multi-pass membrane protein</topology>
    </subcellularLocation>
</comment>
<evidence type="ECO:0000256" key="9">
    <source>
        <dbReference type="ARBA" id="ARBA00022989"/>
    </source>
</evidence>
<keyword evidence="8 13" id="KW-0812">Transmembrane</keyword>
<keyword evidence="6" id="KW-0050">Antiport</keyword>
<feature type="transmembrane region" description="Helical" evidence="13">
    <location>
        <begin position="32"/>
        <end position="56"/>
    </location>
</feature>
<feature type="transmembrane region" description="Helical" evidence="13">
    <location>
        <begin position="62"/>
        <end position="82"/>
    </location>
</feature>
<feature type="transmembrane region" description="Helical" evidence="13">
    <location>
        <begin position="367"/>
        <end position="387"/>
    </location>
</feature>
<evidence type="ECO:0000256" key="3">
    <source>
        <dbReference type="ARBA" id="ARBA00010199"/>
    </source>
</evidence>
<evidence type="ECO:0000256" key="13">
    <source>
        <dbReference type="SAM" id="Phobius"/>
    </source>
</evidence>
<feature type="transmembrane region" description="Helical" evidence="13">
    <location>
        <begin position="200"/>
        <end position="224"/>
    </location>
</feature>
<dbReference type="GO" id="GO:0006811">
    <property type="term" value="P:monoatomic ion transport"/>
    <property type="evidence" value="ECO:0007669"/>
    <property type="project" value="UniProtKB-KW"/>
</dbReference>
<dbReference type="AlphaFoldDB" id="S0FN52"/>
<dbReference type="InterPro" id="IPR002528">
    <property type="entry name" value="MATE_fam"/>
</dbReference>
<evidence type="ECO:0000256" key="11">
    <source>
        <dbReference type="ARBA" id="ARBA00023136"/>
    </source>
</evidence>
<dbReference type="Pfam" id="PF01554">
    <property type="entry name" value="MatE"/>
    <property type="match status" value="2"/>
</dbReference>
<dbReference type="Proteomes" id="UP000014155">
    <property type="component" value="Unassembled WGS sequence"/>
</dbReference>
<evidence type="ECO:0000256" key="2">
    <source>
        <dbReference type="ARBA" id="ARBA00004651"/>
    </source>
</evidence>
<evidence type="ECO:0000256" key="6">
    <source>
        <dbReference type="ARBA" id="ARBA00022449"/>
    </source>
</evidence>
<dbReference type="EMBL" id="AORV01000052">
    <property type="protein sequence ID" value="EMS70564.1"/>
    <property type="molecule type" value="Genomic_DNA"/>
</dbReference>
<dbReference type="InterPro" id="IPR048279">
    <property type="entry name" value="MdtK-like"/>
</dbReference>
<feature type="transmembrane region" description="Helical" evidence="13">
    <location>
        <begin position="426"/>
        <end position="447"/>
    </location>
</feature>
<dbReference type="GO" id="GO:0015297">
    <property type="term" value="F:antiporter activity"/>
    <property type="evidence" value="ECO:0007669"/>
    <property type="project" value="UniProtKB-KW"/>
</dbReference>
<feature type="transmembrane region" description="Helical" evidence="13">
    <location>
        <begin position="295"/>
        <end position="313"/>
    </location>
</feature>
<keyword evidence="5" id="KW-0813">Transport</keyword>
<comment type="caution">
    <text evidence="14">The sequence shown here is derived from an EMBL/GenBank/DDBJ whole genome shotgun (WGS) entry which is preliminary data.</text>
</comment>
<evidence type="ECO:0000313" key="14">
    <source>
        <dbReference type="EMBL" id="EMS70564.1"/>
    </source>
</evidence>
<feature type="transmembrane region" description="Helical" evidence="13">
    <location>
        <begin position="173"/>
        <end position="194"/>
    </location>
</feature>
<proteinExistence type="inferred from homology"/>
<evidence type="ECO:0000256" key="1">
    <source>
        <dbReference type="ARBA" id="ARBA00003408"/>
    </source>
</evidence>
<dbReference type="STRING" id="1195236.CTER_3704"/>
<dbReference type="NCBIfam" id="TIGR00797">
    <property type="entry name" value="matE"/>
    <property type="match status" value="1"/>
</dbReference>
<comment type="similarity">
    <text evidence="3">Belongs to the multi antimicrobial extrusion (MATE) (TC 2.A.66.1) family.</text>
</comment>
<feature type="transmembrane region" description="Helical" evidence="13">
    <location>
        <begin position="399"/>
        <end position="420"/>
    </location>
</feature>
<evidence type="ECO:0000256" key="4">
    <source>
        <dbReference type="ARBA" id="ARBA00020268"/>
    </source>
</evidence>
<dbReference type="GO" id="GO:0005886">
    <property type="term" value="C:plasma membrane"/>
    <property type="evidence" value="ECO:0007669"/>
    <property type="project" value="UniProtKB-SubCell"/>
</dbReference>
<name>S0FN52_RUMCE</name>
<keyword evidence="7" id="KW-1003">Cell membrane</keyword>
<evidence type="ECO:0000313" key="15">
    <source>
        <dbReference type="Proteomes" id="UP000014155"/>
    </source>
</evidence>
<reference evidence="14 15" key="1">
    <citation type="journal article" date="2013" name="Genome Announc.">
        <title>Draft Genome Sequence of the Cellulolytic, Mesophilic, Anaerobic Bacterium Clostridium termitidis Strain CT1112 (DSM 5398).</title>
        <authorList>
            <person name="Lal S."/>
            <person name="Ramachandran U."/>
            <person name="Zhang X."/>
            <person name="Munir R."/>
            <person name="Sparling R."/>
            <person name="Levin D.B."/>
        </authorList>
    </citation>
    <scope>NUCLEOTIDE SEQUENCE [LARGE SCALE GENOMIC DNA]</scope>
    <source>
        <strain evidence="14 15">CT1112</strain>
    </source>
</reference>
<organism evidence="14 15">
    <name type="scientific">Ruminiclostridium cellobioparum subsp. termitidis CT1112</name>
    <dbReference type="NCBI Taxonomy" id="1195236"/>
    <lineage>
        <taxon>Bacteria</taxon>
        <taxon>Bacillati</taxon>
        <taxon>Bacillota</taxon>
        <taxon>Clostridia</taxon>
        <taxon>Eubacteriales</taxon>
        <taxon>Oscillospiraceae</taxon>
        <taxon>Ruminiclostridium</taxon>
    </lineage>
</organism>
<dbReference type="PIRSF" id="PIRSF006603">
    <property type="entry name" value="DinF"/>
    <property type="match status" value="1"/>
</dbReference>
<dbReference type="PANTHER" id="PTHR43298:SF2">
    <property type="entry name" value="FMN_FAD EXPORTER YEEO-RELATED"/>
    <property type="match status" value="1"/>
</dbReference>
<evidence type="ECO:0000256" key="5">
    <source>
        <dbReference type="ARBA" id="ARBA00022448"/>
    </source>
</evidence>
<evidence type="ECO:0000256" key="8">
    <source>
        <dbReference type="ARBA" id="ARBA00022692"/>
    </source>
</evidence>
<dbReference type="PATRIC" id="fig|1195236.3.peg.3922"/>
<dbReference type="eggNOG" id="COG0534">
    <property type="taxonomic scope" value="Bacteria"/>
</dbReference>
<accession>S0FN52</accession>
<dbReference type="RefSeq" id="WP_004628152.1">
    <property type="nucleotide sequence ID" value="NZ_AORV01000052.1"/>
</dbReference>
<keyword evidence="10" id="KW-0406">Ion transport</keyword>
<keyword evidence="11 13" id="KW-0472">Membrane</keyword>
<keyword evidence="9 13" id="KW-1133">Transmembrane helix</keyword>
<sequence length="459" mass="50136">MGLMMKKKWYKLNAKADKEIISMAWPSITEQILEMMVGMVSTIFMGRIGTYAVAAVGMVNMLMGFMQTVFSGLSIGTTVVIARVTGEGNREDAKRALIQSGYMAILVGLIMVIPGRLFSFNILGLFFGGAEKEVLKAGMSYFNIVLFNLPFLVLDIIISGAMRGAGDTKTPMVITGGVNILNIILNTVLIFGVPALHIPAYGIVGSAIAVTVSRIVGVTVRVLVLYNRKKLKLNLSLKDDYTIRPEMMKRIVSIGVPGFIEQAVMQGGFLVLQIIIVSLGTVAMAAYQIGLNINALAFFPIFGFAIANTTLVGQSLGARDYEKAETYAYDSLKITMAVGFVIGILMVIFSKQLAAMYSNDHLVIEESVAIVCTFGLIEPLLAVLNLCSATLKAAGDIKYVMVTSFVGLWTFRVGLSFVLIHFFGMGLFGVMVGIFFDFCIRSVMYLVRMNRGRWKYMNV</sequence>
<comment type="function">
    <text evidence="1">Multidrug efflux pump.</text>
</comment>
<feature type="transmembrane region" description="Helical" evidence="13">
    <location>
        <begin position="334"/>
        <end position="355"/>
    </location>
</feature>
<evidence type="ECO:0000256" key="12">
    <source>
        <dbReference type="ARBA" id="ARBA00031636"/>
    </source>
</evidence>
<keyword evidence="15" id="KW-1185">Reference proteome</keyword>
<dbReference type="GO" id="GO:0042910">
    <property type="term" value="F:xenobiotic transmembrane transporter activity"/>
    <property type="evidence" value="ECO:0007669"/>
    <property type="project" value="InterPro"/>
</dbReference>